<evidence type="ECO:0000256" key="4">
    <source>
        <dbReference type="ARBA" id="ARBA00022692"/>
    </source>
</evidence>
<organism evidence="13 14">
    <name type="scientific">Talaromyces pinophilus</name>
    <name type="common">Penicillium pinophilum</name>
    <dbReference type="NCBI Taxonomy" id="128442"/>
    <lineage>
        <taxon>Eukaryota</taxon>
        <taxon>Fungi</taxon>
        <taxon>Dikarya</taxon>
        <taxon>Ascomycota</taxon>
        <taxon>Pezizomycotina</taxon>
        <taxon>Eurotiomycetes</taxon>
        <taxon>Eurotiomycetidae</taxon>
        <taxon>Eurotiales</taxon>
        <taxon>Trichocomaceae</taxon>
        <taxon>Talaromyces</taxon>
        <taxon>Talaromyces sect. Talaromyces</taxon>
    </lineage>
</organism>
<feature type="compositionally biased region" description="Polar residues" evidence="10">
    <location>
        <begin position="323"/>
        <end position="334"/>
    </location>
</feature>
<keyword evidence="2" id="KW-0813">Transport</keyword>
<dbReference type="PANTHER" id="PTHR43562">
    <property type="entry name" value="NAPA-TYPE SODIUM/HYDROGEN ANTIPORTER"/>
    <property type="match status" value="1"/>
</dbReference>
<dbReference type="GO" id="GO:0016020">
    <property type="term" value="C:membrane"/>
    <property type="evidence" value="ECO:0007669"/>
    <property type="project" value="UniProtKB-SubCell"/>
</dbReference>
<evidence type="ECO:0000259" key="12">
    <source>
        <dbReference type="Pfam" id="PF00999"/>
    </source>
</evidence>
<sequence>MSTNTTQAAFAYEEPSIAVILNQVGLLLVLNVVNVCLDKLLYCGLIGQVFIGILWGSPGAKWLSTDLEHVIQQLGYLGLIMLVYEGGLSMSIKALKANIFLSIAVALTGILTPIALSFVLKELVSASSLQAFAAGAALSATSLGTTFTILSTTNLISTRLGTVTTCAAMLDDVVGLVMVQIIANLGGSNTSFDPITVIRPVFVSIGFGVGVYVLCSFCLRPILKIIMTKRNKMPGFIKTAQFAFLAHTLILVGMVAGATYAGTSSLFAAYLSGVIVKWFDECFAEFKTHNTGARSDSPQSSVDRNQATSQEQISQAEVHPGEFTSSSAPATLQENYDESREITTGEMIYEKYYKSPVDRILTPFFFASIGFAIPITQMFRGNIVWRGIVYSILMVLGKMVTGLWLIRFSSSPVGGLIRVPKKVFSYVSLACTGNRGKSKEQGTSVSEKTTRGQSTSIANLSQNNAASSSAEPVRSTTRDITAEQATASTPRNRSTPSSSSRLVLPPKPKSLYPPAILGLAMIARGEIGYLIASLAQSQGIFNGGTADGSSDIYLVIIWAISICTLVGPIAVGTLTRRVKKLQAIRVNAGGEDPLGVWGI</sequence>
<dbReference type="InterPro" id="IPR006153">
    <property type="entry name" value="Cation/H_exchanger_TM"/>
</dbReference>
<dbReference type="Proteomes" id="UP000053095">
    <property type="component" value="Unassembled WGS sequence"/>
</dbReference>
<dbReference type="GO" id="GO:0006814">
    <property type="term" value="P:sodium ion transport"/>
    <property type="evidence" value="ECO:0007669"/>
    <property type="project" value="UniProtKB-KW"/>
</dbReference>
<feature type="compositionally biased region" description="Polar residues" evidence="10">
    <location>
        <begin position="290"/>
        <end position="315"/>
    </location>
</feature>
<feature type="transmembrane region" description="Helical" evidence="11">
    <location>
        <begin position="552"/>
        <end position="575"/>
    </location>
</feature>
<dbReference type="Pfam" id="PF00999">
    <property type="entry name" value="Na_H_Exchanger"/>
    <property type="match status" value="1"/>
</dbReference>
<evidence type="ECO:0000313" key="14">
    <source>
        <dbReference type="Proteomes" id="UP000053095"/>
    </source>
</evidence>
<keyword evidence="8 11" id="KW-0472">Membrane</keyword>
<feature type="domain" description="Cation/H+ exchanger transmembrane" evidence="12">
    <location>
        <begin position="44"/>
        <end position="279"/>
    </location>
</feature>
<keyword evidence="5 11" id="KW-1133">Transmembrane helix</keyword>
<feature type="transmembrane region" description="Helical" evidence="11">
    <location>
        <begin position="15"/>
        <end position="33"/>
    </location>
</feature>
<feature type="transmembrane region" description="Helical" evidence="11">
    <location>
        <begin position="202"/>
        <end position="223"/>
    </location>
</feature>
<feature type="transmembrane region" description="Helical" evidence="11">
    <location>
        <begin position="70"/>
        <end position="87"/>
    </location>
</feature>
<evidence type="ECO:0000256" key="6">
    <source>
        <dbReference type="ARBA" id="ARBA00023053"/>
    </source>
</evidence>
<keyword evidence="7" id="KW-0406">Ion transport</keyword>
<feature type="region of interest" description="Disordered" evidence="10">
    <location>
        <begin position="290"/>
        <end position="336"/>
    </location>
</feature>
<feature type="region of interest" description="Disordered" evidence="10">
    <location>
        <begin position="434"/>
        <end position="506"/>
    </location>
</feature>
<keyword evidence="9" id="KW-0739">Sodium transport</keyword>
<keyword evidence="4 11" id="KW-0812">Transmembrane</keyword>
<evidence type="ECO:0000256" key="3">
    <source>
        <dbReference type="ARBA" id="ARBA00022449"/>
    </source>
</evidence>
<feature type="transmembrane region" description="Helical" evidence="11">
    <location>
        <begin position="162"/>
        <end position="182"/>
    </location>
</feature>
<dbReference type="GO" id="GO:1902600">
    <property type="term" value="P:proton transmembrane transport"/>
    <property type="evidence" value="ECO:0007669"/>
    <property type="project" value="InterPro"/>
</dbReference>
<dbReference type="Gene3D" id="1.20.1530.20">
    <property type="match status" value="3"/>
</dbReference>
<proteinExistence type="predicted"/>
<dbReference type="PANTHER" id="PTHR43562:SF3">
    <property type="entry name" value="SODIUM ION_PROTON EXCHANGER (EUROFUNG)"/>
    <property type="match status" value="1"/>
</dbReference>
<evidence type="ECO:0000256" key="8">
    <source>
        <dbReference type="ARBA" id="ARBA00023136"/>
    </source>
</evidence>
<feature type="transmembrane region" description="Helical" evidence="11">
    <location>
        <begin position="40"/>
        <end position="58"/>
    </location>
</feature>
<dbReference type="InterPro" id="IPR038770">
    <property type="entry name" value="Na+/solute_symporter_sf"/>
</dbReference>
<keyword evidence="14" id="KW-1185">Reference proteome</keyword>
<evidence type="ECO:0000256" key="11">
    <source>
        <dbReference type="SAM" id="Phobius"/>
    </source>
</evidence>
<comment type="subcellular location">
    <subcellularLocation>
        <location evidence="1">Membrane</location>
        <topology evidence="1">Multi-pass membrane protein</topology>
    </subcellularLocation>
</comment>
<feature type="transmembrane region" description="Helical" evidence="11">
    <location>
        <begin position="131"/>
        <end position="150"/>
    </location>
</feature>
<protein>
    <recommendedName>
        <fullName evidence="12">Cation/H+ exchanger transmembrane domain-containing protein</fullName>
    </recommendedName>
</protein>
<feature type="compositionally biased region" description="Low complexity" evidence="10">
    <location>
        <begin position="488"/>
        <end position="504"/>
    </location>
</feature>
<feature type="transmembrane region" description="Helical" evidence="11">
    <location>
        <begin position="360"/>
        <end position="377"/>
    </location>
</feature>
<keyword evidence="6" id="KW-0915">Sodium</keyword>
<evidence type="ECO:0000256" key="9">
    <source>
        <dbReference type="ARBA" id="ARBA00023201"/>
    </source>
</evidence>
<feature type="transmembrane region" description="Helical" evidence="11">
    <location>
        <begin position="99"/>
        <end position="119"/>
    </location>
</feature>
<evidence type="ECO:0000256" key="7">
    <source>
        <dbReference type="ARBA" id="ARBA00023065"/>
    </source>
</evidence>
<dbReference type="GO" id="GO:0015297">
    <property type="term" value="F:antiporter activity"/>
    <property type="evidence" value="ECO:0007669"/>
    <property type="project" value="UniProtKB-KW"/>
</dbReference>
<feature type="compositionally biased region" description="Low complexity" evidence="10">
    <location>
        <begin position="458"/>
        <end position="470"/>
    </location>
</feature>
<feature type="transmembrane region" description="Helical" evidence="11">
    <location>
        <begin position="235"/>
        <end position="254"/>
    </location>
</feature>
<dbReference type="AlphaFoldDB" id="A0A698XMB4"/>
<feature type="compositionally biased region" description="Polar residues" evidence="10">
    <location>
        <begin position="441"/>
        <end position="457"/>
    </location>
</feature>
<evidence type="ECO:0000256" key="2">
    <source>
        <dbReference type="ARBA" id="ARBA00022448"/>
    </source>
</evidence>
<accession>A0A698XMB4</accession>
<evidence type="ECO:0000313" key="13">
    <source>
        <dbReference type="EMBL" id="GAM33862.1"/>
    </source>
</evidence>
<evidence type="ECO:0000256" key="10">
    <source>
        <dbReference type="SAM" id="MobiDB-lite"/>
    </source>
</evidence>
<name>A0A698XMB4_TALPI</name>
<reference evidence="14" key="1">
    <citation type="journal article" date="2015" name="Genome Announc.">
        <title>Draft genome sequence of Talaromyces cellulolyticus strain Y-94, a source of lignocellulosic biomass-degrading enzymes.</title>
        <authorList>
            <person name="Fujii T."/>
            <person name="Koike H."/>
            <person name="Sawayama S."/>
            <person name="Yano S."/>
            <person name="Inoue H."/>
        </authorList>
    </citation>
    <scope>NUCLEOTIDE SEQUENCE [LARGE SCALE GENOMIC DNA]</scope>
    <source>
        <strain evidence="14">Y-94</strain>
    </source>
</reference>
<evidence type="ECO:0000256" key="1">
    <source>
        <dbReference type="ARBA" id="ARBA00004141"/>
    </source>
</evidence>
<feature type="transmembrane region" description="Helical" evidence="11">
    <location>
        <begin position="383"/>
        <end position="406"/>
    </location>
</feature>
<keyword evidence="3" id="KW-0050">Antiport</keyword>
<dbReference type="EMBL" id="DF933809">
    <property type="protein sequence ID" value="GAM33862.1"/>
    <property type="molecule type" value="Genomic_DNA"/>
</dbReference>
<evidence type="ECO:0000256" key="5">
    <source>
        <dbReference type="ARBA" id="ARBA00022989"/>
    </source>
</evidence>
<gene>
    <name evidence="13" type="ORF">TCE0_013r01069</name>
</gene>